<feature type="binding site" evidence="2">
    <location>
        <position position="273"/>
    </location>
    <ligand>
        <name>substrate</name>
    </ligand>
</feature>
<dbReference type="Pfam" id="PF00586">
    <property type="entry name" value="AIRS"/>
    <property type="match status" value="1"/>
</dbReference>
<evidence type="ECO:0000256" key="2">
    <source>
        <dbReference type="HAMAP-Rule" id="MF_02128"/>
    </source>
</evidence>
<keyword evidence="1 2" id="KW-0784">Thiamine biosynthesis</keyword>
<feature type="binding site" evidence="2">
    <location>
        <position position="329"/>
    </location>
    <ligand>
        <name>substrate</name>
    </ligand>
</feature>
<dbReference type="SUPFAM" id="SSF56042">
    <property type="entry name" value="PurM C-terminal domain-like"/>
    <property type="match status" value="1"/>
</dbReference>
<feature type="binding site" evidence="2">
    <location>
        <position position="79"/>
    </location>
    <ligand>
        <name>Mg(2+)</name>
        <dbReference type="ChEBI" id="CHEBI:18420"/>
        <label>2</label>
    </ligand>
</feature>
<keyword evidence="2 5" id="KW-0808">Transferase</keyword>
<dbReference type="GO" id="GO:0009229">
    <property type="term" value="P:thiamine diphosphate biosynthetic process"/>
    <property type="evidence" value="ECO:0007669"/>
    <property type="project" value="UniProtKB-UniRule"/>
</dbReference>
<evidence type="ECO:0000256" key="1">
    <source>
        <dbReference type="ARBA" id="ARBA00022977"/>
    </source>
</evidence>
<keyword evidence="2" id="KW-0547">Nucleotide-binding</keyword>
<feature type="binding site" evidence="2">
    <location>
        <position position="79"/>
    </location>
    <ligand>
        <name>Mg(2+)</name>
        <dbReference type="ChEBI" id="CHEBI:18420"/>
        <label>4</label>
    </ligand>
</feature>
<dbReference type="PANTHER" id="PTHR30270:SF0">
    <property type="entry name" value="THIAMINE-MONOPHOSPHATE KINASE"/>
    <property type="match status" value="1"/>
</dbReference>
<dbReference type="Pfam" id="PF02769">
    <property type="entry name" value="AIRS_C"/>
    <property type="match status" value="1"/>
</dbReference>
<dbReference type="CDD" id="cd02194">
    <property type="entry name" value="ThiL"/>
    <property type="match status" value="1"/>
</dbReference>
<accession>A0A7C4EV34</accession>
<dbReference type="GO" id="GO:0000287">
    <property type="term" value="F:magnesium ion binding"/>
    <property type="evidence" value="ECO:0007669"/>
    <property type="project" value="UniProtKB-UniRule"/>
</dbReference>
<dbReference type="GO" id="GO:0009030">
    <property type="term" value="F:thiamine-phosphate kinase activity"/>
    <property type="evidence" value="ECO:0007669"/>
    <property type="project" value="UniProtKB-UniRule"/>
</dbReference>
<dbReference type="GO" id="GO:0009228">
    <property type="term" value="P:thiamine biosynthetic process"/>
    <property type="evidence" value="ECO:0007669"/>
    <property type="project" value="UniProtKB-KW"/>
</dbReference>
<comment type="function">
    <text evidence="2">Catalyzes the ATP-dependent phosphorylation of thiamine-monophosphate (TMP) to form thiamine-pyrophosphate (TPP), the active form of vitamin B1.</text>
</comment>
<dbReference type="NCBIfam" id="TIGR01379">
    <property type="entry name" value="thiL"/>
    <property type="match status" value="1"/>
</dbReference>
<dbReference type="PIRSF" id="PIRSF005303">
    <property type="entry name" value="Thiam_monoph_kin"/>
    <property type="match status" value="1"/>
</dbReference>
<feature type="binding site" evidence="2">
    <location>
        <position position="220"/>
    </location>
    <ligand>
        <name>Mg(2+)</name>
        <dbReference type="ChEBI" id="CHEBI:18420"/>
        <label>3</label>
    </ligand>
</feature>
<organism evidence="5">
    <name type="scientific">Desulfomonile tiedjei</name>
    <dbReference type="NCBI Taxonomy" id="2358"/>
    <lineage>
        <taxon>Bacteria</taxon>
        <taxon>Pseudomonadati</taxon>
        <taxon>Thermodesulfobacteriota</taxon>
        <taxon>Desulfomonilia</taxon>
        <taxon>Desulfomonilales</taxon>
        <taxon>Desulfomonilaceae</taxon>
        <taxon>Desulfomonile</taxon>
    </lineage>
</organism>
<feature type="binding site" evidence="2">
    <location>
        <position position="48"/>
    </location>
    <ligand>
        <name>Mg(2+)</name>
        <dbReference type="ChEBI" id="CHEBI:18420"/>
        <label>4</label>
    </ligand>
</feature>
<feature type="binding site" evidence="2">
    <location>
        <position position="49"/>
    </location>
    <ligand>
        <name>Mg(2+)</name>
        <dbReference type="ChEBI" id="CHEBI:18420"/>
        <label>1</label>
    </ligand>
</feature>
<dbReference type="PANTHER" id="PTHR30270">
    <property type="entry name" value="THIAMINE-MONOPHOSPHATE KINASE"/>
    <property type="match status" value="1"/>
</dbReference>
<dbReference type="EMBL" id="DTGT01000226">
    <property type="protein sequence ID" value="HGH61073.1"/>
    <property type="molecule type" value="Genomic_DNA"/>
</dbReference>
<feature type="binding site" evidence="2">
    <location>
        <position position="127"/>
    </location>
    <ligand>
        <name>Mg(2+)</name>
        <dbReference type="ChEBI" id="CHEBI:18420"/>
        <label>1</label>
    </ligand>
</feature>
<keyword evidence="2" id="KW-0460">Magnesium</keyword>
<dbReference type="SUPFAM" id="SSF55326">
    <property type="entry name" value="PurM N-terminal domain-like"/>
    <property type="match status" value="1"/>
</dbReference>
<dbReference type="UniPathway" id="UPA00060">
    <property type="reaction ID" value="UER00142"/>
</dbReference>
<feature type="binding site" evidence="2">
    <location>
        <position position="50"/>
    </location>
    <ligand>
        <name>Mg(2+)</name>
        <dbReference type="ChEBI" id="CHEBI:18420"/>
        <label>1</label>
    </ligand>
</feature>
<name>A0A7C4EV34_9BACT</name>
<dbReference type="InterPro" id="IPR036921">
    <property type="entry name" value="PurM-like_N_sf"/>
</dbReference>
<protein>
    <recommendedName>
        <fullName evidence="2">Thiamine-monophosphate kinase</fullName>
        <shortName evidence="2">TMP kinase</shortName>
        <shortName evidence="2">Thiamine-phosphate kinase</shortName>
        <ecNumber evidence="2">2.7.4.16</ecNumber>
    </recommendedName>
</protein>
<dbReference type="AlphaFoldDB" id="A0A7C4EV34"/>
<dbReference type="Gene3D" id="3.90.650.10">
    <property type="entry name" value="PurM-like C-terminal domain"/>
    <property type="match status" value="1"/>
</dbReference>
<feature type="binding site" evidence="2">
    <location>
        <position position="222"/>
    </location>
    <ligand>
        <name>ATP</name>
        <dbReference type="ChEBI" id="CHEBI:30616"/>
    </ligand>
</feature>
<evidence type="ECO:0000259" key="3">
    <source>
        <dbReference type="Pfam" id="PF00586"/>
    </source>
</evidence>
<feature type="binding site" evidence="2">
    <location>
        <position position="79"/>
    </location>
    <ligand>
        <name>Mg(2+)</name>
        <dbReference type="ChEBI" id="CHEBI:18420"/>
        <label>3</label>
    </ligand>
</feature>
<keyword evidence="2" id="KW-0479">Metal-binding</keyword>
<feature type="binding site" evidence="2">
    <location>
        <position position="33"/>
    </location>
    <ligand>
        <name>Mg(2+)</name>
        <dbReference type="ChEBI" id="CHEBI:18420"/>
        <label>4</label>
    </ligand>
</feature>
<feature type="binding site" evidence="2">
    <location>
        <position position="153"/>
    </location>
    <ligand>
        <name>ATP</name>
        <dbReference type="ChEBI" id="CHEBI:30616"/>
    </ligand>
</feature>
<keyword evidence="2" id="KW-0067">ATP-binding</keyword>
<evidence type="ECO:0000259" key="4">
    <source>
        <dbReference type="Pfam" id="PF02769"/>
    </source>
</evidence>
<sequence length="346" mass="36826">MKLSDIGEFGFIDRIAPLGLIRPAKVIRGIGDDCAVVRIDEDTCLLVTTDLLIERVHFYRSWGSANILGRKSLAVNISDIAACGGVPKDAFVSIGIPEDVEVEWLDDFYDGLAGLAREYGVNILGGDTTRSLADIVINVAITGVAGCNETLFRDTAKPGNILALTGPTGLSAAGCDLLLRGEAPPGHWVETLKAAHLNPRPHVKEGRFLAASHACTAAIDISDGLSSDLNHICTQSNVGALIFEDKLPIHDALLEAASYLGRDPLEWLLHGGEDYALLACLRPDAFPAVKASAAERGLQLIAIGVIEETPGMRLQRGDGHVEALTGGGWNHFRGRNGKFGGIEIRP</sequence>
<feature type="domain" description="PurM-like N-terminal" evidence="3">
    <location>
        <begin position="31"/>
        <end position="145"/>
    </location>
</feature>
<evidence type="ECO:0000313" key="5">
    <source>
        <dbReference type="EMBL" id="HGH61073.1"/>
    </source>
</evidence>
<feature type="binding site" evidence="2">
    <location>
        <begin position="126"/>
        <end position="127"/>
    </location>
    <ligand>
        <name>ATP</name>
        <dbReference type="ChEBI" id="CHEBI:30616"/>
    </ligand>
</feature>
<comment type="miscellaneous">
    <text evidence="2">Reaction mechanism of ThiL seems to utilize a direct, inline transfer of the gamma-phosphate of ATP to TMP rather than a phosphorylated enzyme intermediate.</text>
</comment>
<reference evidence="5" key="1">
    <citation type="journal article" date="2020" name="mSystems">
        <title>Genome- and Community-Level Interaction Insights into Carbon Utilization and Element Cycling Functions of Hydrothermarchaeota in Hydrothermal Sediment.</title>
        <authorList>
            <person name="Zhou Z."/>
            <person name="Liu Y."/>
            <person name="Xu W."/>
            <person name="Pan J."/>
            <person name="Luo Z.H."/>
            <person name="Li M."/>
        </authorList>
    </citation>
    <scope>NUCLEOTIDE SEQUENCE [LARGE SCALE GENOMIC DNA]</scope>
    <source>
        <strain evidence="5">SpSt-769</strain>
    </source>
</reference>
<dbReference type="InterPro" id="IPR006283">
    <property type="entry name" value="ThiL-like"/>
</dbReference>
<comment type="similarity">
    <text evidence="2">Belongs to the thiamine-monophosphate kinase family.</text>
</comment>
<feature type="binding site" evidence="2">
    <location>
        <position position="223"/>
    </location>
    <ligand>
        <name>Mg(2+)</name>
        <dbReference type="ChEBI" id="CHEBI:18420"/>
        <label>5</label>
    </ligand>
</feature>
<dbReference type="EC" id="2.7.4.16" evidence="2"/>
<dbReference type="InterPro" id="IPR010918">
    <property type="entry name" value="PurM-like_C_dom"/>
</dbReference>
<comment type="pathway">
    <text evidence="2">Cofactor biosynthesis; thiamine diphosphate biosynthesis; thiamine diphosphate from thiamine phosphate: step 1/1.</text>
</comment>
<feature type="binding site" evidence="2">
    <location>
        <position position="109"/>
    </location>
    <ligand>
        <name>ATP</name>
        <dbReference type="ChEBI" id="CHEBI:30616"/>
    </ligand>
</feature>
<dbReference type="InterPro" id="IPR016188">
    <property type="entry name" value="PurM-like_N"/>
</dbReference>
<dbReference type="HAMAP" id="MF_02128">
    <property type="entry name" value="TMP_kinase"/>
    <property type="match status" value="1"/>
</dbReference>
<keyword evidence="2 5" id="KW-0418">Kinase</keyword>
<dbReference type="InterPro" id="IPR036676">
    <property type="entry name" value="PurM-like_C_sf"/>
</dbReference>
<feature type="binding site" evidence="2">
    <location>
        <position position="50"/>
    </location>
    <ligand>
        <name>Mg(2+)</name>
        <dbReference type="ChEBI" id="CHEBI:18420"/>
        <label>2</label>
    </ligand>
</feature>
<gene>
    <name evidence="2 5" type="primary">thiL</name>
    <name evidence="5" type="ORF">ENV54_07235</name>
</gene>
<proteinExistence type="inferred from homology"/>
<dbReference type="Gene3D" id="3.30.1330.10">
    <property type="entry name" value="PurM-like, N-terminal domain"/>
    <property type="match status" value="1"/>
</dbReference>
<comment type="catalytic activity">
    <reaction evidence="2">
        <text>thiamine phosphate + ATP = thiamine diphosphate + ADP</text>
        <dbReference type="Rhea" id="RHEA:15913"/>
        <dbReference type="ChEBI" id="CHEBI:30616"/>
        <dbReference type="ChEBI" id="CHEBI:37575"/>
        <dbReference type="ChEBI" id="CHEBI:58937"/>
        <dbReference type="ChEBI" id="CHEBI:456216"/>
        <dbReference type="EC" id="2.7.4.16"/>
    </reaction>
</comment>
<comment type="caution">
    <text evidence="5">The sequence shown here is derived from an EMBL/GenBank/DDBJ whole genome shotgun (WGS) entry which is preliminary data.</text>
</comment>
<feature type="binding site" evidence="2">
    <location>
        <position position="33"/>
    </location>
    <ligand>
        <name>Mg(2+)</name>
        <dbReference type="ChEBI" id="CHEBI:18420"/>
        <label>3</label>
    </ligand>
</feature>
<feature type="binding site" evidence="2">
    <location>
        <position position="57"/>
    </location>
    <ligand>
        <name>substrate</name>
    </ligand>
</feature>
<dbReference type="GO" id="GO:0005524">
    <property type="term" value="F:ATP binding"/>
    <property type="evidence" value="ECO:0007669"/>
    <property type="project" value="UniProtKB-UniRule"/>
</dbReference>
<feature type="domain" description="PurM-like C-terminal" evidence="4">
    <location>
        <begin position="157"/>
        <end position="315"/>
    </location>
</feature>